<dbReference type="InterPro" id="IPR003793">
    <property type="entry name" value="UPF0166"/>
</dbReference>
<dbReference type="Proteomes" id="UP000020218">
    <property type="component" value="Unassembled WGS sequence"/>
</dbReference>
<gene>
    <name evidence="2" type="ORF">AW08_01112</name>
</gene>
<dbReference type="Pfam" id="PF02641">
    <property type="entry name" value="DUF190"/>
    <property type="match status" value="1"/>
</dbReference>
<sequence>MKGSLLRFYVGEGERLHGVLLWEWLLAEGNRLGIRGGSAFRAVGGFGRRHAVHEARFFELAGSGAIEVEFVVTEDEEGRVLDLLRREKVRIFYSRMPASFDIINPDARDLDPPGLGN</sequence>
<evidence type="ECO:0000256" key="1">
    <source>
        <dbReference type="ARBA" id="ARBA00010554"/>
    </source>
</evidence>
<dbReference type="InterPro" id="IPR011322">
    <property type="entry name" value="N-reg_PII-like_a/b"/>
</dbReference>
<dbReference type="STRING" id="1454001.AW08_01112"/>
<comment type="similarity">
    <text evidence="1">Belongs to the UPF0166 family.</text>
</comment>
<dbReference type="Gene3D" id="3.30.70.120">
    <property type="match status" value="1"/>
</dbReference>
<evidence type="ECO:0000313" key="3">
    <source>
        <dbReference type="Proteomes" id="UP000020218"/>
    </source>
</evidence>
<dbReference type="EMBL" id="JFAX01000005">
    <property type="protein sequence ID" value="EXI68332.1"/>
    <property type="molecule type" value="Genomic_DNA"/>
</dbReference>
<proteinExistence type="inferred from homology"/>
<dbReference type="SUPFAM" id="SSF54913">
    <property type="entry name" value="GlnB-like"/>
    <property type="match status" value="1"/>
</dbReference>
<protein>
    <submittedName>
        <fullName evidence="2">Uncharacterized protein</fullName>
    </submittedName>
</protein>
<evidence type="ECO:0000313" key="2">
    <source>
        <dbReference type="EMBL" id="EXI68332.1"/>
    </source>
</evidence>
<reference evidence="2" key="1">
    <citation type="submission" date="2014-02" db="EMBL/GenBank/DDBJ databases">
        <title>Expanding our view of genomic diversity in Candidatus Accumulibacter clades.</title>
        <authorList>
            <person name="Skennerton C.T."/>
            <person name="Barr J.J."/>
            <person name="Slater F.R."/>
            <person name="Bond P.L."/>
            <person name="Tyson G.W."/>
        </authorList>
    </citation>
    <scope>NUCLEOTIDE SEQUENCE [LARGE SCALE GENOMIC DNA]</scope>
</reference>
<accession>A0A011NUS2</accession>
<dbReference type="InterPro" id="IPR015867">
    <property type="entry name" value="N-reg_PII/ATP_PRibTrfase_C"/>
</dbReference>
<comment type="caution">
    <text evidence="2">The sequence shown here is derived from an EMBL/GenBank/DDBJ whole genome shotgun (WGS) entry which is preliminary data.</text>
</comment>
<keyword evidence="3" id="KW-1185">Reference proteome</keyword>
<dbReference type="PATRIC" id="fig|1454001.3.peg.1133"/>
<dbReference type="AlphaFoldDB" id="A0A011NUS2"/>
<name>A0A011NUS2_9PROT</name>
<organism evidence="2 3">
    <name type="scientific">Candidatus Accumulibacter adjunctus</name>
    <dbReference type="NCBI Taxonomy" id="1454001"/>
    <lineage>
        <taxon>Bacteria</taxon>
        <taxon>Pseudomonadati</taxon>
        <taxon>Pseudomonadota</taxon>
        <taxon>Betaproteobacteria</taxon>
        <taxon>Candidatus Accumulibacter</taxon>
    </lineage>
</organism>